<reference evidence="1" key="2">
    <citation type="journal article" date="2014" name="ISME J.">
        <title>Microbial stratification in low pH oxic and suboxic macroscopic growths along an acid mine drainage.</title>
        <authorList>
            <person name="Mendez-Garcia C."/>
            <person name="Mesa V."/>
            <person name="Sprenger R.R."/>
            <person name="Richter M."/>
            <person name="Diez M.S."/>
            <person name="Solano J."/>
            <person name="Bargiela R."/>
            <person name="Golyshina O.V."/>
            <person name="Manteca A."/>
            <person name="Ramos J.L."/>
            <person name="Gallego J.R."/>
            <person name="Llorente I."/>
            <person name="Martins Dos Santos V.A."/>
            <person name="Jensen O.N."/>
            <person name="Pelaez A.I."/>
            <person name="Sanchez J."/>
            <person name="Ferrer M."/>
        </authorList>
    </citation>
    <scope>NUCLEOTIDE SEQUENCE</scope>
</reference>
<protein>
    <submittedName>
        <fullName evidence="1">PE_PGRS family protein</fullName>
    </submittedName>
</protein>
<dbReference type="InterPro" id="IPR011964">
    <property type="entry name" value="YVTN_b-propeller_repeat"/>
</dbReference>
<dbReference type="InterPro" id="IPR011045">
    <property type="entry name" value="N2O_reductase_N"/>
</dbReference>
<reference evidence="1" key="1">
    <citation type="submission" date="2013-08" db="EMBL/GenBank/DDBJ databases">
        <authorList>
            <person name="Mendez C."/>
            <person name="Richter M."/>
            <person name="Ferrer M."/>
            <person name="Sanchez J."/>
        </authorList>
    </citation>
    <scope>NUCLEOTIDE SEQUENCE</scope>
</reference>
<name>T0ZHS2_9ZZZZ</name>
<proteinExistence type="predicted"/>
<dbReference type="Gene3D" id="2.130.10.10">
    <property type="entry name" value="YVTN repeat-like/Quinoprotein amine dehydrogenase"/>
    <property type="match status" value="1"/>
</dbReference>
<dbReference type="SUPFAM" id="SSF50974">
    <property type="entry name" value="Nitrous oxide reductase, N-terminal domain"/>
    <property type="match status" value="1"/>
</dbReference>
<organism evidence="1">
    <name type="scientific">mine drainage metagenome</name>
    <dbReference type="NCBI Taxonomy" id="410659"/>
    <lineage>
        <taxon>unclassified sequences</taxon>
        <taxon>metagenomes</taxon>
        <taxon>ecological metagenomes</taxon>
    </lineage>
</organism>
<dbReference type="EMBL" id="AUZY01007932">
    <property type="protein sequence ID" value="EQD47851.1"/>
    <property type="molecule type" value="Genomic_DNA"/>
</dbReference>
<accession>T0ZHS2</accession>
<dbReference type="InterPro" id="IPR015943">
    <property type="entry name" value="WD40/YVTN_repeat-like_dom_sf"/>
</dbReference>
<dbReference type="AlphaFoldDB" id="T0ZHS2"/>
<dbReference type="InterPro" id="IPR051200">
    <property type="entry name" value="Host-pathogen_enzymatic-act"/>
</dbReference>
<feature type="non-terminal residue" evidence="1">
    <location>
        <position position="211"/>
    </location>
</feature>
<dbReference type="PANTHER" id="PTHR47197">
    <property type="entry name" value="PROTEIN NIRF"/>
    <property type="match status" value="1"/>
</dbReference>
<dbReference type="PANTHER" id="PTHR47197:SF3">
    <property type="entry name" value="DIHYDRO-HEME D1 DEHYDROGENASE"/>
    <property type="match status" value="1"/>
</dbReference>
<dbReference type="NCBIfam" id="TIGR02276">
    <property type="entry name" value="beta_rpt_yvtn"/>
    <property type="match status" value="2"/>
</dbReference>
<evidence type="ECO:0000313" key="1">
    <source>
        <dbReference type="EMBL" id="EQD47851.1"/>
    </source>
</evidence>
<sequence length="211" mass="21589">MLVALLTIATPLSVAASAANAAVPLDRSNVATVNQLDEGPGGSAYVAYTLDTLNNVLYPQDPQLDSCNGQRAAPYIIHEPDGPLGVLALPGTGELFVSCSSNNVLVVNSTTGGILANIPVGRYPGALTKGNQIWVANFYSDNLSVISSATNRVVASVPLPAGARPTGVVKNFGNGDIYVTESGNSTVAVLSDTTHREIAAIPVGSKPYGIA</sequence>
<gene>
    <name evidence="1" type="ORF">B1B_12134</name>
</gene>
<comment type="caution">
    <text evidence="1">The sequence shown here is derived from an EMBL/GenBank/DDBJ whole genome shotgun (WGS) entry which is preliminary data.</text>
</comment>